<evidence type="ECO:0000259" key="1">
    <source>
        <dbReference type="PROSITE" id="PS50910"/>
    </source>
</evidence>
<dbReference type="EMBL" id="DSAY01000150">
    <property type="protein sequence ID" value="HDP15756.1"/>
    <property type="molecule type" value="Genomic_DNA"/>
</dbReference>
<gene>
    <name evidence="2" type="ORF">ENN26_08320</name>
</gene>
<name>A0A7C1CFU4_9CREN</name>
<dbReference type="Pfam" id="PF05168">
    <property type="entry name" value="HEPN"/>
    <property type="match status" value="1"/>
</dbReference>
<dbReference type="SUPFAM" id="SSF81593">
    <property type="entry name" value="Nucleotidyltransferase substrate binding subunit/domain"/>
    <property type="match status" value="1"/>
</dbReference>
<dbReference type="AlphaFoldDB" id="A0A7C1CFU4"/>
<protein>
    <submittedName>
        <fullName evidence="2">HEPN domain-containing protein</fullName>
    </submittedName>
</protein>
<dbReference type="InterPro" id="IPR007842">
    <property type="entry name" value="HEPN_dom"/>
</dbReference>
<accession>A0A7C1CFU4</accession>
<evidence type="ECO:0000313" key="2">
    <source>
        <dbReference type="EMBL" id="HDP15756.1"/>
    </source>
</evidence>
<dbReference type="Gene3D" id="1.20.120.330">
    <property type="entry name" value="Nucleotidyltransferases domain 2"/>
    <property type="match status" value="1"/>
</dbReference>
<feature type="domain" description="HEPN" evidence="1">
    <location>
        <begin position="11"/>
        <end position="134"/>
    </location>
</feature>
<proteinExistence type="predicted"/>
<organism evidence="2">
    <name type="scientific">Thermofilum adornatum</name>
    <dbReference type="NCBI Taxonomy" id="1365176"/>
    <lineage>
        <taxon>Archaea</taxon>
        <taxon>Thermoproteota</taxon>
        <taxon>Thermoprotei</taxon>
        <taxon>Thermofilales</taxon>
        <taxon>Thermofilaceae</taxon>
        <taxon>Thermofilum</taxon>
    </lineage>
</organism>
<dbReference type="SMART" id="SM00748">
    <property type="entry name" value="HEPN"/>
    <property type="match status" value="1"/>
</dbReference>
<comment type="caution">
    <text evidence="2">The sequence shown here is derived from an EMBL/GenBank/DDBJ whole genome shotgun (WGS) entry which is preliminary data.</text>
</comment>
<sequence length="140" mass="16428">MSSMSLIEVMQQRSRKFYEYALRALERGDYDMVMFMCEQAAQLRLKALLLRMLGFTPRSHQLRELLGTLLKTIERFGKPELAREVQNFVDEYREDLRALEEAYTGSRYLAGVYEEDASEAVRVVENLFKLIEVIENNVFS</sequence>
<reference evidence="2" key="1">
    <citation type="journal article" date="2020" name="mSystems">
        <title>Genome- and Community-Level Interaction Insights into Carbon Utilization and Element Cycling Functions of Hydrothermarchaeota in Hydrothermal Sediment.</title>
        <authorList>
            <person name="Zhou Z."/>
            <person name="Liu Y."/>
            <person name="Xu W."/>
            <person name="Pan J."/>
            <person name="Luo Z.H."/>
            <person name="Li M."/>
        </authorList>
    </citation>
    <scope>NUCLEOTIDE SEQUENCE [LARGE SCALE GENOMIC DNA]</scope>
    <source>
        <strain evidence="2">SpSt-116</strain>
    </source>
</reference>
<dbReference type="PROSITE" id="PS50910">
    <property type="entry name" value="HEPN"/>
    <property type="match status" value="1"/>
</dbReference>